<feature type="region of interest" description="Disordered" evidence="2">
    <location>
        <begin position="256"/>
        <end position="292"/>
    </location>
</feature>
<evidence type="ECO:0000313" key="3">
    <source>
        <dbReference type="EMBL" id="VVO32181.1"/>
    </source>
</evidence>
<feature type="compositionally biased region" description="Polar residues" evidence="2">
    <location>
        <begin position="264"/>
        <end position="273"/>
    </location>
</feature>
<dbReference type="EMBL" id="CABVHQ010000074">
    <property type="protein sequence ID" value="VVO32181.1"/>
    <property type="molecule type" value="Genomic_DNA"/>
</dbReference>
<evidence type="ECO:0008006" key="5">
    <source>
        <dbReference type="Google" id="ProtNLM"/>
    </source>
</evidence>
<feature type="coiled-coil region" evidence="1">
    <location>
        <begin position="82"/>
        <end position="116"/>
    </location>
</feature>
<reference evidence="3 4" key="1">
    <citation type="submission" date="2019-09" db="EMBL/GenBank/DDBJ databases">
        <authorList>
            <person name="Chandra G."/>
            <person name="Truman W A."/>
        </authorList>
    </citation>
    <scope>NUCLEOTIDE SEQUENCE [LARGE SCALE GENOMIC DNA]</scope>
    <source>
        <strain evidence="3">PS691</strain>
    </source>
</reference>
<evidence type="ECO:0000256" key="1">
    <source>
        <dbReference type="SAM" id="Coils"/>
    </source>
</evidence>
<sequence length="315" mass="34953">MSTEDLSESLAAQLTGSVGLEESGEGMSNDLADAVEEQAQYEAEKDIPVSNDVEDTQQGELDREAEAEQAQQRGRKVPIQALHEARRQKQELQVQLAAQQQQLAQIQAQWQAAQQAQQLAQQEAECPDFDESPREYIEFKERQIARQLLELKNGPAPVPVQQLEQQVMQEAQLLAPVISDAEARFEASNPDYRQAFDHVMATVEQNMRAQHPGIDGRQLGMLRTAALLTVAKQCQSNGQDVAAFVYSRAQAMGYQPASRAPRKQANTSLSNLAGSPRAPDERGAMSASQISDMSEKEFDSFWAEMKQSSIQRPKI</sequence>
<dbReference type="OrthoDB" id="6885387at2"/>
<feature type="region of interest" description="Disordered" evidence="2">
    <location>
        <begin position="1"/>
        <end position="76"/>
    </location>
</feature>
<evidence type="ECO:0000256" key="2">
    <source>
        <dbReference type="SAM" id="MobiDB-lite"/>
    </source>
</evidence>
<feature type="compositionally biased region" description="Polar residues" evidence="2">
    <location>
        <begin position="1"/>
        <end position="16"/>
    </location>
</feature>
<dbReference type="Proteomes" id="UP000337909">
    <property type="component" value="Unassembled WGS sequence"/>
</dbReference>
<evidence type="ECO:0000313" key="4">
    <source>
        <dbReference type="Proteomes" id="UP000337909"/>
    </source>
</evidence>
<accession>A0A5E7EYB7</accession>
<name>A0A5E7EYB7_PSEFL</name>
<dbReference type="AlphaFoldDB" id="A0A5E7EYB7"/>
<organism evidence="3 4">
    <name type="scientific">Pseudomonas fluorescens</name>
    <dbReference type="NCBI Taxonomy" id="294"/>
    <lineage>
        <taxon>Bacteria</taxon>
        <taxon>Pseudomonadati</taxon>
        <taxon>Pseudomonadota</taxon>
        <taxon>Gammaproteobacteria</taxon>
        <taxon>Pseudomonadales</taxon>
        <taxon>Pseudomonadaceae</taxon>
        <taxon>Pseudomonas</taxon>
    </lineage>
</organism>
<gene>
    <name evidence="3" type="ORF">PS691_05031</name>
</gene>
<proteinExistence type="predicted"/>
<protein>
    <recommendedName>
        <fullName evidence="5">Phage protein</fullName>
    </recommendedName>
</protein>
<dbReference type="RefSeq" id="WP_150644849.1">
    <property type="nucleotide sequence ID" value="NZ_CABVHQ010000074.1"/>
</dbReference>
<keyword evidence="1" id="KW-0175">Coiled coil</keyword>